<dbReference type="InterPro" id="IPR001296">
    <property type="entry name" value="Glyco_trans_1"/>
</dbReference>
<sequence length="373" mass="42593">MKVIFDCTALSNWHGHATGIQRVVSEIGKELKIFMPKAYLGLFREDGFCYNYSLESRTTSEILTLNTGDIVITAGSNWDYPSHHKRLLSLDEQGVSLCTLFYDIIPVLLPFSYGPGFASVYEEWLKETLKKSAVGFSISENTRVDLEYYSETNNIQCPPVYVVRLGDDIPDSTTSPSDVILEKTVSPFILSVGTIEYRKNHVLLLNTYRYLIERMNFQPPKLYLVGKKGWLDHDIEYQITNDILLNEYIEILHDISDADLKHLYQESLFTVYPSYYEGWGLPVAESLCFGKPCIASRSSSMLEIAPGLVRHADPFLVQEWAEQIRTLVEDSSLRQNESKHISNNYQRNSWTESAKKIKMVLLQHYPQLAATSG</sequence>
<keyword evidence="1" id="KW-0808">Transferase</keyword>
<dbReference type="Gene3D" id="3.40.50.2000">
    <property type="entry name" value="Glycogen Phosphorylase B"/>
    <property type="match status" value="1"/>
</dbReference>
<feature type="domain" description="Glycosyl transferase family 1" evidence="2">
    <location>
        <begin position="183"/>
        <end position="336"/>
    </location>
</feature>
<dbReference type="RefSeq" id="WP_354009049.1">
    <property type="nucleotide sequence ID" value="NZ_JBEWTA010000001.1"/>
</dbReference>
<name>A0ABV2SP16_9GAMM</name>
<evidence type="ECO:0000313" key="3">
    <source>
        <dbReference type="EMBL" id="MET4759016.1"/>
    </source>
</evidence>
<accession>A0ABV2SP16</accession>
<dbReference type="PANTHER" id="PTHR46401">
    <property type="entry name" value="GLYCOSYLTRANSFERASE WBBK-RELATED"/>
    <property type="match status" value="1"/>
</dbReference>
<reference evidence="3 4" key="1">
    <citation type="submission" date="2024-06" db="EMBL/GenBank/DDBJ databases">
        <title>Genomic Encyclopedia of Type Strains, Phase V (KMG-V): Genome sequencing to study the core and pangenomes of soil and plant-associated prokaryotes.</title>
        <authorList>
            <person name="Whitman W."/>
        </authorList>
    </citation>
    <scope>NUCLEOTIDE SEQUENCE [LARGE SCALE GENOMIC DNA]</scope>
    <source>
        <strain evidence="3 4">NE40</strain>
    </source>
</reference>
<dbReference type="Proteomes" id="UP001549366">
    <property type="component" value="Unassembled WGS sequence"/>
</dbReference>
<dbReference type="SUPFAM" id="SSF53756">
    <property type="entry name" value="UDP-Glycosyltransferase/glycogen phosphorylase"/>
    <property type="match status" value="1"/>
</dbReference>
<evidence type="ECO:0000313" key="4">
    <source>
        <dbReference type="Proteomes" id="UP001549366"/>
    </source>
</evidence>
<keyword evidence="4" id="KW-1185">Reference proteome</keyword>
<dbReference type="EMBL" id="JBEWTB010000002">
    <property type="protein sequence ID" value="MET4759016.1"/>
    <property type="molecule type" value="Genomic_DNA"/>
</dbReference>
<dbReference type="Pfam" id="PF00534">
    <property type="entry name" value="Glycos_transf_1"/>
    <property type="match status" value="1"/>
</dbReference>
<proteinExistence type="predicted"/>
<dbReference type="CDD" id="cd03809">
    <property type="entry name" value="GT4_MtfB-like"/>
    <property type="match status" value="1"/>
</dbReference>
<protein>
    <submittedName>
        <fullName evidence="3">Glycosyltransferase involved in cell wall biosynthesis</fullName>
    </submittedName>
</protein>
<dbReference type="PANTHER" id="PTHR46401:SF2">
    <property type="entry name" value="GLYCOSYLTRANSFERASE WBBK-RELATED"/>
    <property type="match status" value="1"/>
</dbReference>
<evidence type="ECO:0000259" key="2">
    <source>
        <dbReference type="Pfam" id="PF00534"/>
    </source>
</evidence>
<comment type="caution">
    <text evidence="3">The sequence shown here is derived from an EMBL/GenBank/DDBJ whole genome shotgun (WGS) entry which is preliminary data.</text>
</comment>
<gene>
    <name evidence="3" type="ORF">V5J35_004208</name>
</gene>
<evidence type="ECO:0000256" key="1">
    <source>
        <dbReference type="ARBA" id="ARBA00022679"/>
    </source>
</evidence>
<organism evidence="3 4">
    <name type="scientific">Endozoicomonas lisbonensis</name>
    <dbReference type="NCBI Taxonomy" id="3120522"/>
    <lineage>
        <taxon>Bacteria</taxon>
        <taxon>Pseudomonadati</taxon>
        <taxon>Pseudomonadota</taxon>
        <taxon>Gammaproteobacteria</taxon>
        <taxon>Oceanospirillales</taxon>
        <taxon>Endozoicomonadaceae</taxon>
        <taxon>Endozoicomonas</taxon>
    </lineage>
</organism>